<gene>
    <name evidence="1" type="ORF">M404DRAFT_506334</name>
</gene>
<sequence>MFPFFPLSPQFHPLDGRAWASLANEIQFFLVQDISIEQTQPDCYEVLRDIFWMAFVAAYPSFPHGEWPQWNPMISMEGEFMSYWMNIDNDARKRGDSHMQDEVREFVWEEMKDITEKSLNMHLIPEFLT</sequence>
<name>A0A0C3PCV6_PISTI</name>
<dbReference type="AlphaFoldDB" id="A0A0C3PCV6"/>
<dbReference type="Proteomes" id="UP000054217">
    <property type="component" value="Unassembled WGS sequence"/>
</dbReference>
<reference evidence="1 2" key="1">
    <citation type="submission" date="2014-04" db="EMBL/GenBank/DDBJ databases">
        <authorList>
            <consortium name="DOE Joint Genome Institute"/>
            <person name="Kuo A."/>
            <person name="Kohler A."/>
            <person name="Costa M.D."/>
            <person name="Nagy L.G."/>
            <person name="Floudas D."/>
            <person name="Copeland A."/>
            <person name="Barry K.W."/>
            <person name="Cichocki N."/>
            <person name="Veneault-Fourrey C."/>
            <person name="LaButti K."/>
            <person name="Lindquist E.A."/>
            <person name="Lipzen A."/>
            <person name="Lundell T."/>
            <person name="Morin E."/>
            <person name="Murat C."/>
            <person name="Sun H."/>
            <person name="Tunlid A."/>
            <person name="Henrissat B."/>
            <person name="Grigoriev I.V."/>
            <person name="Hibbett D.S."/>
            <person name="Martin F."/>
            <person name="Nordberg H.P."/>
            <person name="Cantor M.N."/>
            <person name="Hua S.X."/>
        </authorList>
    </citation>
    <scope>NUCLEOTIDE SEQUENCE [LARGE SCALE GENOMIC DNA]</scope>
    <source>
        <strain evidence="1 2">Marx 270</strain>
    </source>
</reference>
<protein>
    <submittedName>
        <fullName evidence="1">Uncharacterized protein</fullName>
    </submittedName>
</protein>
<reference evidence="2" key="2">
    <citation type="submission" date="2015-01" db="EMBL/GenBank/DDBJ databases">
        <title>Evolutionary Origins and Diversification of the Mycorrhizal Mutualists.</title>
        <authorList>
            <consortium name="DOE Joint Genome Institute"/>
            <consortium name="Mycorrhizal Genomics Consortium"/>
            <person name="Kohler A."/>
            <person name="Kuo A."/>
            <person name="Nagy L.G."/>
            <person name="Floudas D."/>
            <person name="Copeland A."/>
            <person name="Barry K.W."/>
            <person name="Cichocki N."/>
            <person name="Veneault-Fourrey C."/>
            <person name="LaButti K."/>
            <person name="Lindquist E.A."/>
            <person name="Lipzen A."/>
            <person name="Lundell T."/>
            <person name="Morin E."/>
            <person name="Murat C."/>
            <person name="Riley R."/>
            <person name="Ohm R."/>
            <person name="Sun H."/>
            <person name="Tunlid A."/>
            <person name="Henrissat B."/>
            <person name="Grigoriev I.V."/>
            <person name="Hibbett D.S."/>
            <person name="Martin F."/>
        </authorList>
    </citation>
    <scope>NUCLEOTIDE SEQUENCE [LARGE SCALE GENOMIC DNA]</scope>
    <source>
        <strain evidence="2">Marx 270</strain>
    </source>
</reference>
<evidence type="ECO:0000313" key="1">
    <source>
        <dbReference type="EMBL" id="KIO05871.1"/>
    </source>
</evidence>
<organism evidence="1 2">
    <name type="scientific">Pisolithus tinctorius Marx 270</name>
    <dbReference type="NCBI Taxonomy" id="870435"/>
    <lineage>
        <taxon>Eukaryota</taxon>
        <taxon>Fungi</taxon>
        <taxon>Dikarya</taxon>
        <taxon>Basidiomycota</taxon>
        <taxon>Agaricomycotina</taxon>
        <taxon>Agaricomycetes</taxon>
        <taxon>Agaricomycetidae</taxon>
        <taxon>Boletales</taxon>
        <taxon>Sclerodermatineae</taxon>
        <taxon>Pisolithaceae</taxon>
        <taxon>Pisolithus</taxon>
    </lineage>
</organism>
<dbReference type="InParanoid" id="A0A0C3PCV6"/>
<accession>A0A0C3PCV6</accession>
<proteinExistence type="predicted"/>
<dbReference type="EMBL" id="KN831965">
    <property type="protein sequence ID" value="KIO05871.1"/>
    <property type="molecule type" value="Genomic_DNA"/>
</dbReference>
<evidence type="ECO:0000313" key="2">
    <source>
        <dbReference type="Proteomes" id="UP000054217"/>
    </source>
</evidence>
<keyword evidence="2" id="KW-1185">Reference proteome</keyword>
<dbReference type="HOGENOM" id="CLU_1975821_0_0_1"/>
<dbReference type="OrthoDB" id="2659593at2759"/>